<comment type="caution">
    <text evidence="1">The sequence shown here is derived from an EMBL/GenBank/DDBJ whole genome shotgun (WGS) entry which is preliminary data.</text>
</comment>
<keyword evidence="2" id="KW-1185">Reference proteome</keyword>
<protein>
    <submittedName>
        <fullName evidence="1">Uncharacterized protein</fullName>
    </submittedName>
</protein>
<organism evidence="1 2">
    <name type="scientific">Gossypium stocksii</name>
    <dbReference type="NCBI Taxonomy" id="47602"/>
    <lineage>
        <taxon>Eukaryota</taxon>
        <taxon>Viridiplantae</taxon>
        <taxon>Streptophyta</taxon>
        <taxon>Embryophyta</taxon>
        <taxon>Tracheophyta</taxon>
        <taxon>Spermatophyta</taxon>
        <taxon>Magnoliopsida</taxon>
        <taxon>eudicotyledons</taxon>
        <taxon>Gunneridae</taxon>
        <taxon>Pentapetalae</taxon>
        <taxon>rosids</taxon>
        <taxon>malvids</taxon>
        <taxon>Malvales</taxon>
        <taxon>Malvaceae</taxon>
        <taxon>Malvoideae</taxon>
        <taxon>Gossypium</taxon>
    </lineage>
</organism>
<reference evidence="1 2" key="1">
    <citation type="journal article" date="2021" name="Plant Biotechnol. J.">
        <title>Multi-omics assisted identification of the key and species-specific regulatory components of drought-tolerant mechanisms in Gossypium stocksii.</title>
        <authorList>
            <person name="Yu D."/>
            <person name="Ke L."/>
            <person name="Zhang D."/>
            <person name="Wu Y."/>
            <person name="Sun Y."/>
            <person name="Mei J."/>
            <person name="Sun J."/>
            <person name="Sun Y."/>
        </authorList>
    </citation>
    <scope>NUCLEOTIDE SEQUENCE [LARGE SCALE GENOMIC DNA]</scope>
    <source>
        <strain evidence="2">cv. E1</strain>
        <tissue evidence="1">Leaf</tissue>
    </source>
</reference>
<name>A0A9D3WEJ0_9ROSI</name>
<dbReference type="AlphaFoldDB" id="A0A9D3WEJ0"/>
<evidence type="ECO:0000313" key="1">
    <source>
        <dbReference type="EMBL" id="KAH1122278.1"/>
    </source>
</evidence>
<dbReference type="Proteomes" id="UP000828251">
    <property type="component" value="Unassembled WGS sequence"/>
</dbReference>
<sequence>MENKLTTKLKNERKLASCCDTLDSGTSVVLGILDVTTSIGWCHDIPVDAHDFSALTTFSDIATWKLSVVTWKLSVMTFGSMS</sequence>
<evidence type="ECO:0000313" key="2">
    <source>
        <dbReference type="Proteomes" id="UP000828251"/>
    </source>
</evidence>
<accession>A0A9D3WEJ0</accession>
<gene>
    <name evidence="1" type="ORF">J1N35_005438</name>
</gene>
<proteinExistence type="predicted"/>
<dbReference type="EMBL" id="JAIQCV010000002">
    <property type="protein sequence ID" value="KAH1122278.1"/>
    <property type="molecule type" value="Genomic_DNA"/>
</dbReference>